<dbReference type="PROSITE" id="PS51257">
    <property type="entry name" value="PROKAR_LIPOPROTEIN"/>
    <property type="match status" value="1"/>
</dbReference>
<dbReference type="SUPFAM" id="SSF117281">
    <property type="entry name" value="Kelch motif"/>
    <property type="match status" value="1"/>
</dbReference>
<accession>A0A1H7XFM2</accession>
<evidence type="ECO:0000313" key="3">
    <source>
        <dbReference type="Proteomes" id="UP000199421"/>
    </source>
</evidence>
<gene>
    <name evidence="2" type="ORF">SAMN05661044_04874</name>
</gene>
<dbReference type="OrthoDB" id="9803597at2"/>
<feature type="signal peptide" evidence="1">
    <location>
        <begin position="1"/>
        <end position="21"/>
    </location>
</feature>
<dbReference type="Pfam" id="PF24996">
    <property type="entry name" value="NANM"/>
    <property type="match status" value="1"/>
</dbReference>
<name>A0A1H7XFM2_OLID1</name>
<keyword evidence="1" id="KW-0732">Signal</keyword>
<evidence type="ECO:0000313" key="2">
    <source>
        <dbReference type="EMBL" id="SEM32473.1"/>
    </source>
</evidence>
<protein>
    <recommendedName>
        <fullName evidence="4">N-acetylneuraminic acid mutarotase</fullName>
    </recommendedName>
</protein>
<dbReference type="RefSeq" id="WP_139202329.1">
    <property type="nucleotide sequence ID" value="NZ_FOAF01000010.1"/>
</dbReference>
<feature type="chain" id="PRO_5011703235" description="N-acetylneuraminic acid mutarotase" evidence="1">
    <location>
        <begin position="22"/>
        <end position="372"/>
    </location>
</feature>
<dbReference type="InterPro" id="IPR015915">
    <property type="entry name" value="Kelch-typ_b-propeller"/>
</dbReference>
<dbReference type="STRING" id="407022.SAMN05661044_04874"/>
<keyword evidence="3" id="KW-1185">Reference proteome</keyword>
<dbReference type="InterPro" id="IPR056734">
    <property type="entry name" value="NANM"/>
</dbReference>
<dbReference type="AlphaFoldDB" id="A0A1H7XFM2"/>
<evidence type="ECO:0000256" key="1">
    <source>
        <dbReference type="SAM" id="SignalP"/>
    </source>
</evidence>
<dbReference type="Gene3D" id="2.120.10.80">
    <property type="entry name" value="Kelch-type beta propeller"/>
    <property type="match status" value="1"/>
</dbReference>
<organism evidence="2 3">
    <name type="scientific">Olivibacter domesticus</name>
    <name type="common">Pseudosphingobacterium domesticum</name>
    <dbReference type="NCBI Taxonomy" id="407022"/>
    <lineage>
        <taxon>Bacteria</taxon>
        <taxon>Pseudomonadati</taxon>
        <taxon>Bacteroidota</taxon>
        <taxon>Sphingobacteriia</taxon>
        <taxon>Sphingobacteriales</taxon>
        <taxon>Sphingobacteriaceae</taxon>
        <taxon>Olivibacter</taxon>
    </lineage>
</organism>
<sequence>MKIFAISYLSLMILTMGQACTEKTKEIDIEWTQFPQVPDPVGFAGAFGGISHDKLLTAGGANFPEGTRPWSGGIKQWNDKVWALDLGADTWKEVGRLPRPLGYGVSLTWNEKILIFGGADQQRHYEDVISLEYVDGKLAIDSLPPLPLPLANMSGAIIDDVVYLAGGLQGPTAEHAERIFCSLDLRRMAAGWQLLDTWPGSERMLALCGELDGKFYLCSGVALKKQIGDTTPTREYLRDAYRYLPGKGWETISSLPHAVAAAPGPAFSFDKGLVVLGGDDGSLALRNNELKDEHPGFQKDILVYKATTNQWETGGEVFTDKKDDAADNPTASVWAPVTATAMKWKGSVIIPMGEVRPGVRTNRVLVANFNEQ</sequence>
<dbReference type="Proteomes" id="UP000199421">
    <property type="component" value="Unassembled WGS sequence"/>
</dbReference>
<reference evidence="3" key="1">
    <citation type="submission" date="2016-10" db="EMBL/GenBank/DDBJ databases">
        <authorList>
            <person name="Varghese N."/>
            <person name="Submissions S."/>
        </authorList>
    </citation>
    <scope>NUCLEOTIDE SEQUENCE [LARGE SCALE GENOMIC DNA]</scope>
    <source>
        <strain evidence="3">DSM 18733</strain>
    </source>
</reference>
<dbReference type="EMBL" id="FOAF01000010">
    <property type="protein sequence ID" value="SEM32473.1"/>
    <property type="molecule type" value="Genomic_DNA"/>
</dbReference>
<proteinExistence type="predicted"/>
<evidence type="ECO:0008006" key="4">
    <source>
        <dbReference type="Google" id="ProtNLM"/>
    </source>
</evidence>